<dbReference type="InterPro" id="IPR012334">
    <property type="entry name" value="Pectin_lyas_fold"/>
</dbReference>
<dbReference type="InterPro" id="IPR007832">
    <property type="entry name" value="RNA_pol_Rpc34"/>
</dbReference>
<evidence type="ECO:0000313" key="11">
    <source>
        <dbReference type="Proteomes" id="UP001428341"/>
    </source>
</evidence>
<keyword evidence="7" id="KW-0539">Nucleus</keyword>
<comment type="subcellular location">
    <subcellularLocation>
        <location evidence="1">Nucleus</location>
    </subcellularLocation>
</comment>
<evidence type="ECO:0000256" key="8">
    <source>
        <dbReference type="ARBA" id="ARBA00023295"/>
    </source>
</evidence>
<comment type="similarity">
    <text evidence="3">Belongs to the eukaryotic RPC34/RPC39 RNA polymerase subunit family.</text>
</comment>
<dbReference type="InterPro" id="IPR000743">
    <property type="entry name" value="Glyco_hydro_28"/>
</dbReference>
<dbReference type="Proteomes" id="UP001428341">
    <property type="component" value="Unassembled WGS sequence"/>
</dbReference>
<reference evidence="10 11" key="1">
    <citation type="submission" date="2024-05" db="EMBL/GenBank/DDBJ databases">
        <title>Haplotype-resolved chromosome-level genome assembly of Huyou (Citrus changshanensis).</title>
        <authorList>
            <person name="Miao C."/>
            <person name="Chen W."/>
            <person name="Wu Y."/>
            <person name="Wang L."/>
            <person name="Zhao S."/>
            <person name="Grierson D."/>
            <person name="Xu C."/>
            <person name="Chen K."/>
        </authorList>
    </citation>
    <scope>NUCLEOTIDE SEQUENCE [LARGE SCALE GENOMIC DNA]</scope>
    <source>
        <strain evidence="10">01-14</strain>
        <tissue evidence="10">Leaf</tissue>
    </source>
</reference>
<dbReference type="GO" id="GO:0004650">
    <property type="term" value="F:polygalacturonase activity"/>
    <property type="evidence" value="ECO:0007669"/>
    <property type="project" value="InterPro"/>
</dbReference>
<comment type="similarity">
    <text evidence="2 9">Belongs to the glycosyl hydrolase 28 family.</text>
</comment>
<protein>
    <recommendedName>
        <fullName evidence="12">Polygalacturonase</fullName>
    </recommendedName>
</protein>
<dbReference type="InterPro" id="IPR011050">
    <property type="entry name" value="Pectin_lyase_fold/virulence"/>
</dbReference>
<keyword evidence="6" id="KW-0804">Transcription</keyword>
<dbReference type="GO" id="GO:0005975">
    <property type="term" value="P:carbohydrate metabolic process"/>
    <property type="evidence" value="ECO:0007669"/>
    <property type="project" value="InterPro"/>
</dbReference>
<evidence type="ECO:0000256" key="3">
    <source>
        <dbReference type="ARBA" id="ARBA00011038"/>
    </source>
</evidence>
<dbReference type="SUPFAM" id="SSF51126">
    <property type="entry name" value="Pectin lyase-like"/>
    <property type="match status" value="1"/>
</dbReference>
<keyword evidence="11" id="KW-1185">Reference proteome</keyword>
<evidence type="ECO:0000256" key="5">
    <source>
        <dbReference type="ARBA" id="ARBA00022801"/>
    </source>
</evidence>
<sequence length="361" mass="39468">MSKRKRPDSNAPSDSLTDHERLIYDVIRSKQDMGIWTRDMKRELRVNLPDNIVTKSIKSLQNKSLIKEVVNIHSKGKKHLMAVEFEPSKEISGGAWYSEGSLDTEFIKVVKSQCLKQIIKLKVATLEGISDSIKRSGAFKVDLTKQQIEEIVRALVLDNQIMEVKSNGSGEFTNIPVGKVCYKNVSKGGGGGEPKIGSLASIPCGDLVGSMCILILLSTLATRINVNADDQNTFNVLNYGAVGNGNSDDSLAFAKAWNDACKANAQTPTMIIPKGKTFLVRPITFYGPCKSSNISIQLSGTIKAPDGPSAWTSEIGRWIAFGNITGLNINGRGLFDGNGQKWWDQSCKHHPGKVFSDHPCK</sequence>
<dbReference type="InterPro" id="IPR036388">
    <property type="entry name" value="WH-like_DNA-bd_sf"/>
</dbReference>
<keyword evidence="5 9" id="KW-0378">Hydrolase</keyword>
<gene>
    <name evidence="10" type="ORF">WN944_022314</name>
</gene>
<accession>A0AAP0MYA1</accession>
<dbReference type="FunFam" id="1.10.10.10:FF:000116">
    <property type="entry name" value="DNA-directed RNA polymerase III subunit RPC6"/>
    <property type="match status" value="1"/>
</dbReference>
<evidence type="ECO:0000256" key="7">
    <source>
        <dbReference type="ARBA" id="ARBA00023242"/>
    </source>
</evidence>
<dbReference type="GO" id="GO:0005654">
    <property type="term" value="C:nucleoplasm"/>
    <property type="evidence" value="ECO:0007669"/>
    <property type="project" value="UniProtKB-ARBA"/>
</dbReference>
<dbReference type="Gene3D" id="1.10.10.10">
    <property type="entry name" value="Winged helix-like DNA-binding domain superfamily/Winged helix DNA-binding domain"/>
    <property type="match status" value="1"/>
</dbReference>
<evidence type="ECO:0000256" key="6">
    <source>
        <dbReference type="ARBA" id="ARBA00023163"/>
    </source>
</evidence>
<keyword evidence="8 9" id="KW-0326">Glycosidase</keyword>
<name>A0AAP0MYA1_9ROSI</name>
<dbReference type="PANTHER" id="PTHR12780">
    <property type="entry name" value="RNA POLYMERASE III DNA DIRECTED , 39KD SUBUNIT-RELATED"/>
    <property type="match status" value="1"/>
</dbReference>
<dbReference type="GO" id="GO:0005666">
    <property type="term" value="C:RNA polymerase III complex"/>
    <property type="evidence" value="ECO:0007669"/>
    <property type="project" value="InterPro"/>
</dbReference>
<dbReference type="AlphaFoldDB" id="A0AAP0MYA1"/>
<dbReference type="SUPFAM" id="SSF46785">
    <property type="entry name" value="Winged helix' DNA-binding domain"/>
    <property type="match status" value="1"/>
</dbReference>
<evidence type="ECO:0000256" key="1">
    <source>
        <dbReference type="ARBA" id="ARBA00004123"/>
    </source>
</evidence>
<dbReference type="Pfam" id="PF05158">
    <property type="entry name" value="RNA_pol_Rpc34"/>
    <property type="match status" value="1"/>
</dbReference>
<evidence type="ECO:0000256" key="9">
    <source>
        <dbReference type="RuleBase" id="RU361169"/>
    </source>
</evidence>
<organism evidence="10 11">
    <name type="scientific">Citrus x changshan-huyou</name>
    <dbReference type="NCBI Taxonomy" id="2935761"/>
    <lineage>
        <taxon>Eukaryota</taxon>
        <taxon>Viridiplantae</taxon>
        <taxon>Streptophyta</taxon>
        <taxon>Embryophyta</taxon>
        <taxon>Tracheophyta</taxon>
        <taxon>Spermatophyta</taxon>
        <taxon>Magnoliopsida</taxon>
        <taxon>eudicotyledons</taxon>
        <taxon>Gunneridae</taxon>
        <taxon>Pentapetalae</taxon>
        <taxon>rosids</taxon>
        <taxon>malvids</taxon>
        <taxon>Sapindales</taxon>
        <taxon>Rutaceae</taxon>
        <taxon>Aurantioideae</taxon>
        <taxon>Citrus</taxon>
    </lineage>
</organism>
<keyword evidence="4" id="KW-0240">DNA-directed RNA polymerase</keyword>
<dbReference type="InterPro" id="IPR016049">
    <property type="entry name" value="RNA_pol_Rpc34-like"/>
</dbReference>
<dbReference type="GO" id="GO:0005737">
    <property type="term" value="C:cytoplasm"/>
    <property type="evidence" value="ECO:0007669"/>
    <property type="project" value="UniProtKB-ARBA"/>
</dbReference>
<evidence type="ECO:0000256" key="4">
    <source>
        <dbReference type="ARBA" id="ARBA00022478"/>
    </source>
</evidence>
<dbReference type="EMBL" id="JBCGBO010000001">
    <property type="protein sequence ID" value="KAK9229352.1"/>
    <property type="molecule type" value="Genomic_DNA"/>
</dbReference>
<dbReference type="Gene3D" id="2.160.20.10">
    <property type="entry name" value="Single-stranded right-handed beta-helix, Pectin lyase-like"/>
    <property type="match status" value="1"/>
</dbReference>
<evidence type="ECO:0008006" key="12">
    <source>
        <dbReference type="Google" id="ProtNLM"/>
    </source>
</evidence>
<dbReference type="GO" id="GO:0006383">
    <property type="term" value="P:transcription by RNA polymerase III"/>
    <property type="evidence" value="ECO:0007669"/>
    <property type="project" value="InterPro"/>
</dbReference>
<comment type="caution">
    <text evidence="10">The sequence shown here is derived from an EMBL/GenBank/DDBJ whole genome shotgun (WGS) entry which is preliminary data.</text>
</comment>
<evidence type="ECO:0000256" key="2">
    <source>
        <dbReference type="ARBA" id="ARBA00008834"/>
    </source>
</evidence>
<dbReference type="Pfam" id="PF00295">
    <property type="entry name" value="Glyco_hydro_28"/>
    <property type="match status" value="1"/>
</dbReference>
<dbReference type="InterPro" id="IPR036390">
    <property type="entry name" value="WH_DNA-bd_sf"/>
</dbReference>
<proteinExistence type="inferred from homology"/>
<evidence type="ECO:0000313" key="10">
    <source>
        <dbReference type="EMBL" id="KAK9229352.1"/>
    </source>
</evidence>